<sequence>MSKSYHSTGRATPVGVIEDKSIYFSGSQKPKGHGESIQEAMNSLTAHNKSGTKRKTRCNDIVRVLLETTKALFRKSNPGSPGRLGRPRRPTRPGHPHDPGTPKDRNDPGSPGDPEDPEDP</sequence>
<feature type="compositionally biased region" description="Basic and acidic residues" evidence="1">
    <location>
        <begin position="95"/>
        <end position="107"/>
    </location>
</feature>
<keyword evidence="3" id="KW-1185">Reference proteome</keyword>
<evidence type="ECO:0000313" key="2">
    <source>
        <dbReference type="EMBL" id="KAF2147651.1"/>
    </source>
</evidence>
<name>A0A9P4ISS5_9PEZI</name>
<evidence type="ECO:0000256" key="1">
    <source>
        <dbReference type="SAM" id="MobiDB-lite"/>
    </source>
</evidence>
<evidence type="ECO:0000313" key="3">
    <source>
        <dbReference type="Proteomes" id="UP000799439"/>
    </source>
</evidence>
<organism evidence="2 3">
    <name type="scientific">Myriangium duriaei CBS 260.36</name>
    <dbReference type="NCBI Taxonomy" id="1168546"/>
    <lineage>
        <taxon>Eukaryota</taxon>
        <taxon>Fungi</taxon>
        <taxon>Dikarya</taxon>
        <taxon>Ascomycota</taxon>
        <taxon>Pezizomycotina</taxon>
        <taxon>Dothideomycetes</taxon>
        <taxon>Dothideomycetidae</taxon>
        <taxon>Myriangiales</taxon>
        <taxon>Myriangiaceae</taxon>
        <taxon>Myriangium</taxon>
    </lineage>
</organism>
<comment type="caution">
    <text evidence="2">The sequence shown here is derived from an EMBL/GenBank/DDBJ whole genome shotgun (WGS) entry which is preliminary data.</text>
</comment>
<feature type="compositionally biased region" description="Basic residues" evidence="1">
    <location>
        <begin position="85"/>
        <end position="94"/>
    </location>
</feature>
<dbReference type="Proteomes" id="UP000799439">
    <property type="component" value="Unassembled WGS sequence"/>
</dbReference>
<feature type="region of interest" description="Disordered" evidence="1">
    <location>
        <begin position="25"/>
        <end position="56"/>
    </location>
</feature>
<proteinExistence type="predicted"/>
<gene>
    <name evidence="2" type="ORF">K461DRAFT_272353</name>
</gene>
<accession>A0A9P4ISS5</accession>
<dbReference type="AlphaFoldDB" id="A0A9P4ISS5"/>
<dbReference type="EMBL" id="ML996095">
    <property type="protein sequence ID" value="KAF2147651.1"/>
    <property type="molecule type" value="Genomic_DNA"/>
</dbReference>
<reference evidence="2" key="1">
    <citation type="journal article" date="2020" name="Stud. Mycol.">
        <title>101 Dothideomycetes genomes: a test case for predicting lifestyles and emergence of pathogens.</title>
        <authorList>
            <person name="Haridas S."/>
            <person name="Albert R."/>
            <person name="Binder M."/>
            <person name="Bloem J."/>
            <person name="Labutti K."/>
            <person name="Salamov A."/>
            <person name="Andreopoulos B."/>
            <person name="Baker S."/>
            <person name="Barry K."/>
            <person name="Bills G."/>
            <person name="Bluhm B."/>
            <person name="Cannon C."/>
            <person name="Castanera R."/>
            <person name="Culley D."/>
            <person name="Daum C."/>
            <person name="Ezra D."/>
            <person name="Gonzalez J."/>
            <person name="Henrissat B."/>
            <person name="Kuo A."/>
            <person name="Liang C."/>
            <person name="Lipzen A."/>
            <person name="Lutzoni F."/>
            <person name="Magnuson J."/>
            <person name="Mondo S."/>
            <person name="Nolan M."/>
            <person name="Ohm R."/>
            <person name="Pangilinan J."/>
            <person name="Park H.-J."/>
            <person name="Ramirez L."/>
            <person name="Alfaro M."/>
            <person name="Sun H."/>
            <person name="Tritt A."/>
            <person name="Yoshinaga Y."/>
            <person name="Zwiers L.-H."/>
            <person name="Turgeon B."/>
            <person name="Goodwin S."/>
            <person name="Spatafora J."/>
            <person name="Crous P."/>
            <person name="Grigoriev I."/>
        </authorList>
    </citation>
    <scope>NUCLEOTIDE SEQUENCE</scope>
    <source>
        <strain evidence="2">CBS 260.36</strain>
    </source>
</reference>
<feature type="compositionally biased region" description="Polar residues" evidence="1">
    <location>
        <begin position="39"/>
        <end position="49"/>
    </location>
</feature>
<feature type="region of interest" description="Disordered" evidence="1">
    <location>
        <begin position="71"/>
        <end position="120"/>
    </location>
</feature>
<protein>
    <submittedName>
        <fullName evidence="2">Uncharacterized protein</fullName>
    </submittedName>
</protein>